<feature type="compositionally biased region" description="Low complexity" evidence="1">
    <location>
        <begin position="213"/>
        <end position="223"/>
    </location>
</feature>
<reference evidence="3" key="1">
    <citation type="submission" date="2025-08" db="UniProtKB">
        <authorList>
            <consortium name="RefSeq"/>
        </authorList>
    </citation>
    <scope>IDENTIFICATION</scope>
    <source>
        <tissue evidence="3">Total insect</tissue>
    </source>
</reference>
<keyword evidence="2" id="KW-1185">Reference proteome</keyword>
<feature type="compositionally biased region" description="Low complexity" evidence="1">
    <location>
        <begin position="39"/>
        <end position="52"/>
    </location>
</feature>
<feature type="region of interest" description="Disordered" evidence="1">
    <location>
        <begin position="204"/>
        <end position="223"/>
    </location>
</feature>
<evidence type="ECO:0000313" key="3">
    <source>
        <dbReference type="RefSeq" id="XP_034255344.1"/>
    </source>
</evidence>
<name>A0A6P9ADF3_THRPL</name>
<feature type="region of interest" description="Disordered" evidence="1">
    <location>
        <begin position="1"/>
        <end position="67"/>
    </location>
</feature>
<evidence type="ECO:0000313" key="2">
    <source>
        <dbReference type="Proteomes" id="UP000515158"/>
    </source>
</evidence>
<sequence>MPVDLEQEAGGCGCGSSPDESSKLEKAPDKASDEGSRESTTTTKASSPSSQTHDATVSTKGDELEDENLENKYPVQMLWRKLENWLGAPMENHLKRLLQITGFANLEALKDFDDDDIIFIEDFVRSGRILDRIPNNTLPLFLGPISDKAKFSFMPGEKKFLRRLVSLVKQNHKTSEKPISIPMAALSTPPKPLFSIFNKSCKKNATGTDKESSLSSPPHSPLVPSNDLAAEARLIRQGCKTFCMKKDELKNFYESLDQLDIVVKVVESTRGASLSAKISCSQCSAVSSVLKIDSNWCLSNFTRHVKAKHSKSESSIKDFLSGKKSDKETNPSDADKVIDVESEGETTETTETVTSKKRQSCGENESESPKRSKKIATSSDEEGDSHF</sequence>
<evidence type="ECO:0000256" key="1">
    <source>
        <dbReference type="SAM" id="MobiDB-lite"/>
    </source>
</evidence>
<feature type="region of interest" description="Disordered" evidence="1">
    <location>
        <begin position="316"/>
        <end position="387"/>
    </location>
</feature>
<dbReference type="AlphaFoldDB" id="A0A6P9ADF3"/>
<proteinExistence type="predicted"/>
<dbReference type="InParanoid" id="A0A6P9ADF3"/>
<dbReference type="Proteomes" id="UP000515158">
    <property type="component" value="Unplaced"/>
</dbReference>
<protein>
    <submittedName>
        <fullName evidence="3">Uncharacterized protein LOC117653648</fullName>
    </submittedName>
</protein>
<feature type="compositionally biased region" description="Basic and acidic residues" evidence="1">
    <location>
        <begin position="20"/>
        <end position="37"/>
    </location>
</feature>
<accession>A0A6P9ADF3</accession>
<gene>
    <name evidence="3" type="primary">LOC117653648</name>
</gene>
<feature type="compositionally biased region" description="Basic and acidic residues" evidence="1">
    <location>
        <begin position="316"/>
        <end position="339"/>
    </location>
</feature>
<dbReference type="GeneID" id="117653648"/>
<dbReference type="KEGG" id="tpal:117653648"/>
<dbReference type="RefSeq" id="XP_034255344.1">
    <property type="nucleotide sequence ID" value="XM_034399453.1"/>
</dbReference>
<organism evidence="3">
    <name type="scientific">Thrips palmi</name>
    <name type="common">Melon thrips</name>
    <dbReference type="NCBI Taxonomy" id="161013"/>
    <lineage>
        <taxon>Eukaryota</taxon>
        <taxon>Metazoa</taxon>
        <taxon>Ecdysozoa</taxon>
        <taxon>Arthropoda</taxon>
        <taxon>Hexapoda</taxon>
        <taxon>Insecta</taxon>
        <taxon>Pterygota</taxon>
        <taxon>Neoptera</taxon>
        <taxon>Paraneoptera</taxon>
        <taxon>Thysanoptera</taxon>
        <taxon>Terebrantia</taxon>
        <taxon>Thripoidea</taxon>
        <taxon>Thripidae</taxon>
        <taxon>Thrips</taxon>
    </lineage>
</organism>